<dbReference type="Proteomes" id="UP001558534">
    <property type="component" value="Unassembled WGS sequence"/>
</dbReference>
<feature type="chain" id="PRO_5047223024" description="PepSY domain-containing protein" evidence="1">
    <location>
        <begin position="28"/>
        <end position="220"/>
    </location>
</feature>
<evidence type="ECO:0000256" key="1">
    <source>
        <dbReference type="SAM" id="SignalP"/>
    </source>
</evidence>
<dbReference type="RefSeq" id="WP_368638464.1">
    <property type="nucleotide sequence ID" value="NZ_JBFRHK010000022.1"/>
</dbReference>
<proteinExistence type="predicted"/>
<feature type="signal peptide" evidence="1">
    <location>
        <begin position="1"/>
        <end position="27"/>
    </location>
</feature>
<evidence type="ECO:0000313" key="3">
    <source>
        <dbReference type="Proteomes" id="UP001558534"/>
    </source>
</evidence>
<evidence type="ECO:0008006" key="4">
    <source>
        <dbReference type="Google" id="ProtNLM"/>
    </source>
</evidence>
<protein>
    <recommendedName>
        <fullName evidence="4">PepSY domain-containing protein</fullName>
    </recommendedName>
</protein>
<name>A0ABV3W4A0_9BACI</name>
<keyword evidence="1" id="KW-0732">Signal</keyword>
<keyword evidence="3" id="KW-1185">Reference proteome</keyword>
<reference evidence="2 3" key="1">
    <citation type="submission" date="2024-07" db="EMBL/GenBank/DDBJ databases">
        <title>Characterization of a bacterium isolated from hydrolysated instant sea cucumber by whole-genome sequencing and metabolomics.</title>
        <authorList>
            <person name="Luo X."/>
            <person name="Zhang Z."/>
            <person name="Zheng Z."/>
            <person name="Zhang W."/>
            <person name="Ming T."/>
            <person name="Jiao L."/>
            <person name="Su X."/>
            <person name="Kong F."/>
            <person name="Xu J."/>
        </authorList>
    </citation>
    <scope>NUCLEOTIDE SEQUENCE [LARGE SCALE GENOMIC DNA]</scope>
    <source>
        <strain evidence="2 3">XL-2024</strain>
    </source>
</reference>
<evidence type="ECO:0000313" key="2">
    <source>
        <dbReference type="EMBL" id="MEX3748031.1"/>
    </source>
</evidence>
<dbReference type="EMBL" id="JBFRHK010000022">
    <property type="protein sequence ID" value="MEX3748031.1"/>
    <property type="molecule type" value="Genomic_DNA"/>
</dbReference>
<gene>
    <name evidence="2" type="ORF">AB1300_23395</name>
</gene>
<comment type="caution">
    <text evidence="2">The sequence shown here is derived from an EMBL/GenBank/DDBJ whole genome shotgun (WGS) entry which is preliminary data.</text>
</comment>
<sequence length="220" mass="25006">MMKSTKILGLALVGILSTGGVTAIAHASSNIMPKNTVMTEQAVEQDSYKENKLKEVALNAFQKNFNETIDTKNLYERNNEFYEIDGHKFYMAGWSNKNSEFINGNTAIQYTAVLDAETNKIVSLQYHPGEPKNQNYKNFSYDEAKNLATNFVKENNILDGKSYEFSEAQSKEVNTGKDAKEDWYYHFYFKYDGGKTCLVNVNKDLKKVTEFSLDEGQDQG</sequence>
<accession>A0ABV3W4A0</accession>
<organism evidence="2 3">
    <name type="scientific">Lysinibacillus xylanilyticus</name>
    <dbReference type="NCBI Taxonomy" id="582475"/>
    <lineage>
        <taxon>Bacteria</taxon>
        <taxon>Bacillati</taxon>
        <taxon>Bacillota</taxon>
        <taxon>Bacilli</taxon>
        <taxon>Bacillales</taxon>
        <taxon>Bacillaceae</taxon>
        <taxon>Lysinibacillus</taxon>
    </lineage>
</organism>